<reference evidence="1 2" key="1">
    <citation type="submission" date="2019-03" db="EMBL/GenBank/DDBJ databases">
        <title>Deep-cultivation of Planctomycetes and their phenomic and genomic characterization uncovers novel biology.</title>
        <authorList>
            <person name="Wiegand S."/>
            <person name="Jogler M."/>
            <person name="Boedeker C."/>
            <person name="Pinto D."/>
            <person name="Vollmers J."/>
            <person name="Rivas-Marin E."/>
            <person name="Kohn T."/>
            <person name="Peeters S.H."/>
            <person name="Heuer A."/>
            <person name="Rast P."/>
            <person name="Oberbeckmann S."/>
            <person name="Bunk B."/>
            <person name="Jeske O."/>
            <person name="Meyerdierks A."/>
            <person name="Storesund J.E."/>
            <person name="Kallscheuer N."/>
            <person name="Luecker S."/>
            <person name="Lage O.M."/>
            <person name="Pohl T."/>
            <person name="Merkel B.J."/>
            <person name="Hornburger P."/>
            <person name="Mueller R.-W."/>
            <person name="Bruemmer F."/>
            <person name="Labrenz M."/>
            <person name="Spormann A.M."/>
            <person name="Op den Camp H."/>
            <person name="Overmann J."/>
            <person name="Amann R."/>
            <person name="Jetten M.S.M."/>
            <person name="Mascher T."/>
            <person name="Medema M.H."/>
            <person name="Devos D.P."/>
            <person name="Kaster A.-K."/>
            <person name="Ovreas L."/>
            <person name="Rohde M."/>
            <person name="Galperin M.Y."/>
            <person name="Jogler C."/>
        </authorList>
    </citation>
    <scope>NUCLEOTIDE SEQUENCE [LARGE SCALE GENOMIC DNA]</scope>
    <source>
        <strain evidence="1 2">Enr10</strain>
    </source>
</reference>
<organism evidence="1 2">
    <name type="scientific">Gimesia panareensis</name>
    <dbReference type="NCBI Taxonomy" id="2527978"/>
    <lineage>
        <taxon>Bacteria</taxon>
        <taxon>Pseudomonadati</taxon>
        <taxon>Planctomycetota</taxon>
        <taxon>Planctomycetia</taxon>
        <taxon>Planctomycetales</taxon>
        <taxon>Planctomycetaceae</taxon>
        <taxon>Gimesia</taxon>
    </lineage>
</organism>
<dbReference type="EMBL" id="CP037421">
    <property type="protein sequence ID" value="QDT29361.1"/>
    <property type="molecule type" value="Genomic_DNA"/>
</dbReference>
<evidence type="ECO:0000313" key="2">
    <source>
        <dbReference type="Proteomes" id="UP000315647"/>
    </source>
</evidence>
<dbReference type="AlphaFoldDB" id="A0A517QCM6"/>
<evidence type="ECO:0000313" key="1">
    <source>
        <dbReference type="EMBL" id="QDT29361.1"/>
    </source>
</evidence>
<proteinExistence type="predicted"/>
<name>A0A517QCM6_9PLAN</name>
<gene>
    <name evidence="1" type="ORF">Enr10x_47130</name>
</gene>
<accession>A0A517QCM6</accession>
<sequence length="225" mass="25700">MEFYEEDVRKYPLGEFLSSYSINPLLGTLLWCLMKIYLIRPQNNPFPVCRSLRENLVELNEIPERFQTEVSAELKILAEAGFIEPQLIKLLSGSRQSELKLSGITILALHAEKLMGVKVMIFFPDEESPVRMPYSLLSFPDSVSSLTTSNQKNLADFDTGDSASSHPDATLVELIQIHQQRLAELNRSCLTIDHGDELLQLIEARDNRRLDYDISRGWLKRVFPS</sequence>
<protein>
    <submittedName>
        <fullName evidence="1">Uncharacterized protein</fullName>
    </submittedName>
</protein>
<dbReference type="Proteomes" id="UP000315647">
    <property type="component" value="Chromosome"/>
</dbReference>
<keyword evidence="2" id="KW-1185">Reference proteome</keyword>